<feature type="compositionally biased region" description="Basic and acidic residues" evidence="1">
    <location>
        <begin position="59"/>
        <end position="70"/>
    </location>
</feature>
<name>A0A067SFP8_GALM3</name>
<protein>
    <submittedName>
        <fullName evidence="2">Uncharacterized protein</fullName>
    </submittedName>
</protein>
<keyword evidence="3" id="KW-1185">Reference proteome</keyword>
<reference evidence="3" key="1">
    <citation type="journal article" date="2014" name="Proc. Natl. Acad. Sci. U.S.A.">
        <title>Extensive sampling of basidiomycete genomes demonstrates inadequacy of the white-rot/brown-rot paradigm for wood decay fungi.</title>
        <authorList>
            <person name="Riley R."/>
            <person name="Salamov A.A."/>
            <person name="Brown D.W."/>
            <person name="Nagy L.G."/>
            <person name="Floudas D."/>
            <person name="Held B.W."/>
            <person name="Levasseur A."/>
            <person name="Lombard V."/>
            <person name="Morin E."/>
            <person name="Otillar R."/>
            <person name="Lindquist E.A."/>
            <person name="Sun H."/>
            <person name="LaButti K.M."/>
            <person name="Schmutz J."/>
            <person name="Jabbour D."/>
            <person name="Luo H."/>
            <person name="Baker S.E."/>
            <person name="Pisabarro A.G."/>
            <person name="Walton J.D."/>
            <person name="Blanchette R.A."/>
            <person name="Henrissat B."/>
            <person name="Martin F."/>
            <person name="Cullen D."/>
            <person name="Hibbett D.S."/>
            <person name="Grigoriev I.V."/>
        </authorList>
    </citation>
    <scope>NUCLEOTIDE SEQUENCE [LARGE SCALE GENOMIC DNA]</scope>
    <source>
        <strain evidence="3">CBS 339.88</strain>
    </source>
</reference>
<organism evidence="2 3">
    <name type="scientific">Galerina marginata (strain CBS 339.88)</name>
    <dbReference type="NCBI Taxonomy" id="685588"/>
    <lineage>
        <taxon>Eukaryota</taxon>
        <taxon>Fungi</taxon>
        <taxon>Dikarya</taxon>
        <taxon>Basidiomycota</taxon>
        <taxon>Agaricomycotina</taxon>
        <taxon>Agaricomycetes</taxon>
        <taxon>Agaricomycetidae</taxon>
        <taxon>Agaricales</taxon>
        <taxon>Agaricineae</taxon>
        <taxon>Strophariaceae</taxon>
        <taxon>Galerina</taxon>
    </lineage>
</organism>
<dbReference type="HOGENOM" id="CLU_565047_0_0_1"/>
<evidence type="ECO:0000256" key="1">
    <source>
        <dbReference type="SAM" id="MobiDB-lite"/>
    </source>
</evidence>
<proteinExistence type="predicted"/>
<dbReference type="OrthoDB" id="3224221at2759"/>
<dbReference type="Proteomes" id="UP000027222">
    <property type="component" value="Unassembled WGS sequence"/>
</dbReference>
<dbReference type="STRING" id="685588.A0A067SFP8"/>
<accession>A0A067SFP8</accession>
<evidence type="ECO:0000313" key="2">
    <source>
        <dbReference type="EMBL" id="KDR65578.1"/>
    </source>
</evidence>
<feature type="compositionally biased region" description="Low complexity" evidence="1">
    <location>
        <begin position="39"/>
        <end position="53"/>
    </location>
</feature>
<feature type="region of interest" description="Disordered" evidence="1">
    <location>
        <begin position="39"/>
        <end position="118"/>
    </location>
</feature>
<sequence>MDADDAVEQQPASNSWVKGLSLLSSRKGNEVVQSSLYLVPQSPQPQSSTSWQQTIPLGFRDRPQSQEVRADQVGSQYGQPTLPRMQSLPEEREPRSPNRSGGEEEDDFLSDTPADERRREHSIEYPGFGQQLEDIQQSILQALQQGFSEVAAGFNAALGSMLPATAPPPTSIASATSPRRAQRRPRLTAYPVRRPHQLREKHKLIREHFRRLMGSHGFIDNASAKEFAERWKADKNLQCCPANSFKIDVVGTSRSPWNTSASRVFALDFLAFHQIQPEPTVLQETLGLAKTRIGSIRYSVKRKEHLNLSAERRKGRKSTLFYRRLDTCSVHPDLQKHLEFVQELGIAGMSSDESDYEEVGRNTATLARTRAPRYRVLRPKWRNIQVGEWLETIDIVGFIMRRNGPKKQGGYPRIRTQSGIISKYSTSDSFVPGLAVNTYDQTWLADRADADFVIFPRPESYRLVHAASTIRYVQSAVTGGSRS</sequence>
<dbReference type="AlphaFoldDB" id="A0A067SFP8"/>
<dbReference type="EMBL" id="KL142440">
    <property type="protein sequence ID" value="KDR65578.1"/>
    <property type="molecule type" value="Genomic_DNA"/>
</dbReference>
<evidence type="ECO:0000313" key="3">
    <source>
        <dbReference type="Proteomes" id="UP000027222"/>
    </source>
</evidence>
<gene>
    <name evidence="2" type="ORF">GALMADRAFT_148577</name>
</gene>